<dbReference type="PROSITE" id="PS50005">
    <property type="entry name" value="TPR"/>
    <property type="match status" value="1"/>
</dbReference>
<keyword evidence="3 4" id="KW-0802">TPR repeat</keyword>
<gene>
    <name evidence="7" type="ORF">ACFORL_01350</name>
</gene>
<feature type="repeat" description="TPR" evidence="4">
    <location>
        <begin position="97"/>
        <end position="130"/>
    </location>
</feature>
<dbReference type="Pfam" id="PF23914">
    <property type="entry name" value="TPR_CcmH_CycH"/>
    <property type="match status" value="1"/>
</dbReference>
<dbReference type="SUPFAM" id="SSF48452">
    <property type="entry name" value="TPR-like"/>
    <property type="match status" value="1"/>
</dbReference>
<dbReference type="InterPro" id="IPR056413">
    <property type="entry name" value="TPR_CcmH_CycH"/>
</dbReference>
<organism evidence="7 8">
    <name type="scientific">Legionella dresdenensis</name>
    <dbReference type="NCBI Taxonomy" id="450200"/>
    <lineage>
        <taxon>Bacteria</taxon>
        <taxon>Pseudomonadati</taxon>
        <taxon>Pseudomonadota</taxon>
        <taxon>Gammaproteobacteria</taxon>
        <taxon>Legionellales</taxon>
        <taxon>Legionellaceae</taxon>
        <taxon>Legionella</taxon>
    </lineage>
</organism>
<evidence type="ECO:0000256" key="5">
    <source>
        <dbReference type="SAM" id="Phobius"/>
    </source>
</evidence>
<dbReference type="Proteomes" id="UP001595758">
    <property type="component" value="Unassembled WGS sequence"/>
</dbReference>
<dbReference type="PANTHER" id="PTHR47870:SF1">
    <property type="entry name" value="CYTOCHROME C-TYPE BIOGENESIS PROTEIN CCMH"/>
    <property type="match status" value="1"/>
</dbReference>
<evidence type="ECO:0000313" key="8">
    <source>
        <dbReference type="Proteomes" id="UP001595758"/>
    </source>
</evidence>
<feature type="transmembrane region" description="Helical" evidence="5">
    <location>
        <begin position="6"/>
        <end position="25"/>
    </location>
</feature>
<reference evidence="8" key="1">
    <citation type="journal article" date="2019" name="Int. J. Syst. Evol. Microbiol.">
        <title>The Global Catalogue of Microorganisms (GCM) 10K type strain sequencing project: providing services to taxonomists for standard genome sequencing and annotation.</title>
        <authorList>
            <consortium name="The Broad Institute Genomics Platform"/>
            <consortium name="The Broad Institute Genome Sequencing Center for Infectious Disease"/>
            <person name="Wu L."/>
            <person name="Ma J."/>
        </authorList>
    </citation>
    <scope>NUCLEOTIDE SEQUENCE [LARGE SCALE GENOMIC DNA]</scope>
    <source>
        <strain evidence="8">CCUG 59858</strain>
    </source>
</reference>
<comment type="caution">
    <text evidence="7">The sequence shown here is derived from an EMBL/GenBank/DDBJ whole genome shotgun (WGS) entry which is preliminary data.</text>
</comment>
<protein>
    <submittedName>
        <fullName evidence="7">Tetratricopeptide repeat protein</fullName>
    </submittedName>
</protein>
<keyword evidence="5" id="KW-0472">Membrane</keyword>
<dbReference type="PANTHER" id="PTHR47870">
    <property type="entry name" value="CYTOCHROME C-TYPE BIOGENESIS PROTEIN CCMH"/>
    <property type="match status" value="1"/>
</dbReference>
<dbReference type="Gene3D" id="1.25.40.10">
    <property type="entry name" value="Tetratricopeptide repeat domain"/>
    <property type="match status" value="1"/>
</dbReference>
<evidence type="ECO:0000259" key="6">
    <source>
        <dbReference type="Pfam" id="PF23914"/>
    </source>
</evidence>
<keyword evidence="5" id="KW-0812">Transmembrane</keyword>
<dbReference type="InterPro" id="IPR051263">
    <property type="entry name" value="C-type_cytochrome_biogenesis"/>
</dbReference>
<name>A0ABV8CCQ1_9GAMM</name>
<dbReference type="EMBL" id="JBHSAB010000001">
    <property type="protein sequence ID" value="MFC3907726.1"/>
    <property type="molecule type" value="Genomic_DNA"/>
</dbReference>
<keyword evidence="8" id="KW-1185">Reference proteome</keyword>
<keyword evidence="2" id="KW-0201">Cytochrome c-type biogenesis</keyword>
<feature type="domain" description="Cytochrome c-type biogenesis protein H TPR" evidence="6">
    <location>
        <begin position="81"/>
        <end position="204"/>
    </location>
</feature>
<dbReference type="InterPro" id="IPR011990">
    <property type="entry name" value="TPR-like_helical_dom_sf"/>
</dbReference>
<dbReference type="InterPro" id="IPR019734">
    <property type="entry name" value="TPR_rpt"/>
</dbReference>
<keyword evidence="1" id="KW-0677">Repeat</keyword>
<evidence type="ECO:0000256" key="4">
    <source>
        <dbReference type="PROSITE-ProRule" id="PRU00339"/>
    </source>
</evidence>
<dbReference type="SMART" id="SM00028">
    <property type="entry name" value="TPR"/>
    <property type="match status" value="2"/>
</dbReference>
<evidence type="ECO:0000256" key="1">
    <source>
        <dbReference type="ARBA" id="ARBA00022737"/>
    </source>
</evidence>
<sequence>MTYLLLPAGLGCLGIIAGTLILYPFRRKIAKALWVMPLLTAFLIAAYAQWGSWPAWMKYQTVLAQREKARAIMANMKSPDELINRLRQRLDNTPASAKGWYLLGRLYAGEGKWQQASEAFATSMRLKPEDEATAVNYAQSLWQLNQQQFNDEIRSIIKKILQANQKQPDALAMLAMDAYDRKDFSEAVEYWRRLLIQLPPDSKEAKSISKAIAKAQESLP</sequence>
<dbReference type="RefSeq" id="WP_382340354.1">
    <property type="nucleotide sequence ID" value="NZ_JBHSAB010000001.1"/>
</dbReference>
<evidence type="ECO:0000256" key="2">
    <source>
        <dbReference type="ARBA" id="ARBA00022748"/>
    </source>
</evidence>
<feature type="transmembrane region" description="Helical" evidence="5">
    <location>
        <begin position="32"/>
        <end position="50"/>
    </location>
</feature>
<proteinExistence type="predicted"/>
<evidence type="ECO:0000313" key="7">
    <source>
        <dbReference type="EMBL" id="MFC3907726.1"/>
    </source>
</evidence>
<keyword evidence="5" id="KW-1133">Transmembrane helix</keyword>
<accession>A0ABV8CCQ1</accession>
<evidence type="ECO:0000256" key="3">
    <source>
        <dbReference type="ARBA" id="ARBA00022803"/>
    </source>
</evidence>